<dbReference type="Gene3D" id="2.40.37.10">
    <property type="entry name" value="Lyase, Ornithine Decarboxylase, Chain A, domain 1"/>
    <property type="match status" value="1"/>
</dbReference>
<evidence type="ECO:0000259" key="8">
    <source>
        <dbReference type="SMART" id="SM01005"/>
    </source>
</evidence>
<accession>A0A916STP6</accession>
<dbReference type="SUPFAM" id="SSF50621">
    <property type="entry name" value="Alanine racemase C-terminal domain-like"/>
    <property type="match status" value="1"/>
</dbReference>
<dbReference type="EMBL" id="BMGC01000001">
    <property type="protein sequence ID" value="GGB17524.1"/>
    <property type="molecule type" value="Genomic_DNA"/>
</dbReference>
<dbReference type="FunFam" id="3.20.20.10:FF:000002">
    <property type="entry name" value="Alanine racemase"/>
    <property type="match status" value="1"/>
</dbReference>
<dbReference type="EC" id="5.1.1.1" evidence="4"/>
<dbReference type="GO" id="GO:0009252">
    <property type="term" value="P:peptidoglycan biosynthetic process"/>
    <property type="evidence" value="ECO:0007669"/>
    <property type="project" value="TreeGrafter"/>
</dbReference>
<name>A0A916STP6_9ACTN</name>
<dbReference type="PROSITE" id="PS00395">
    <property type="entry name" value="ALANINE_RACEMASE"/>
    <property type="match status" value="1"/>
</dbReference>
<comment type="similarity">
    <text evidence="4">Belongs to the alanine racemase family.</text>
</comment>
<dbReference type="SMART" id="SM01005">
    <property type="entry name" value="Ala_racemase_C"/>
    <property type="match status" value="1"/>
</dbReference>
<dbReference type="InterPro" id="IPR001608">
    <property type="entry name" value="Ala_racemase_N"/>
</dbReference>
<feature type="active site" description="Proton acceptor; specific for L-alanine" evidence="4">
    <location>
        <position position="260"/>
    </location>
</feature>
<sequence length="391" mass="40814">MLHARIDLGAVAHNIGVLRDRSGADVMAVVKADGYGHGAAPVARAALAAGACAIGTATLPEALALREAGIGAPITCWLLSSDLDFGPAIDADIEVAVSSPRVLASVIDAAHQSGKTARVGLKIDTGLGRSGVAPDEWETTRDLVAKAVAEESISFGSLMSHLARGDEVDHRLNDEQVARLDQCRADLGRLGVAPTVEHIANSPAALARPDLARDMVRPGLAVYGRTPLPHIGDFGLIPAMTLTAEVILVKHLARGSGVSYNHTWVTPRDTTIAILPAGYADGVPRAIAGKFAVSINGRMFPSVGRVCMDQVVVDLGPDGGGVGEGDRAELFGTGADGGATALDWANASDTIDYEIISGIRGRRVRTYIDDPVDRRSPAHRSPSHDPTQEPR</sequence>
<dbReference type="RefSeq" id="WP_229742056.1">
    <property type="nucleotide sequence ID" value="NZ_BMGC01000001.1"/>
</dbReference>
<dbReference type="PRINTS" id="PR00992">
    <property type="entry name" value="ALARACEMASE"/>
</dbReference>
<evidence type="ECO:0000256" key="2">
    <source>
        <dbReference type="ARBA" id="ARBA00022898"/>
    </source>
</evidence>
<dbReference type="CDD" id="cd00430">
    <property type="entry name" value="PLPDE_III_AR"/>
    <property type="match status" value="1"/>
</dbReference>
<dbReference type="PANTHER" id="PTHR30511">
    <property type="entry name" value="ALANINE RACEMASE"/>
    <property type="match status" value="1"/>
</dbReference>
<reference evidence="9" key="2">
    <citation type="submission" date="2020-09" db="EMBL/GenBank/DDBJ databases">
        <authorList>
            <person name="Sun Q."/>
            <person name="Zhou Y."/>
        </authorList>
    </citation>
    <scope>NUCLEOTIDE SEQUENCE</scope>
    <source>
        <strain evidence="9">CGMCC 1.12827</strain>
    </source>
</reference>
<keyword evidence="3 4" id="KW-0413">Isomerase</keyword>
<dbReference type="Pfam" id="PF00842">
    <property type="entry name" value="Ala_racemase_C"/>
    <property type="match status" value="1"/>
</dbReference>
<feature type="binding site" evidence="4 6">
    <location>
        <position position="129"/>
    </location>
    <ligand>
        <name>substrate</name>
    </ligand>
</feature>
<evidence type="ECO:0000256" key="7">
    <source>
        <dbReference type="SAM" id="MobiDB-lite"/>
    </source>
</evidence>
<dbReference type="Gene3D" id="3.20.20.10">
    <property type="entry name" value="Alanine racemase"/>
    <property type="match status" value="1"/>
</dbReference>
<proteinExistence type="inferred from homology"/>
<feature type="active site" description="Proton acceptor; specific for D-alanine" evidence="4">
    <location>
        <position position="31"/>
    </location>
</feature>
<dbReference type="GO" id="GO:0005829">
    <property type="term" value="C:cytosol"/>
    <property type="evidence" value="ECO:0007669"/>
    <property type="project" value="TreeGrafter"/>
</dbReference>
<reference evidence="9" key="1">
    <citation type="journal article" date="2014" name="Int. J. Syst. Evol. Microbiol.">
        <title>Complete genome sequence of Corynebacterium casei LMG S-19264T (=DSM 44701T), isolated from a smear-ripened cheese.</title>
        <authorList>
            <consortium name="US DOE Joint Genome Institute (JGI-PGF)"/>
            <person name="Walter F."/>
            <person name="Albersmeier A."/>
            <person name="Kalinowski J."/>
            <person name="Ruckert C."/>
        </authorList>
    </citation>
    <scope>NUCLEOTIDE SEQUENCE</scope>
    <source>
        <strain evidence="9">CGMCC 1.12827</strain>
    </source>
</reference>
<dbReference type="GO" id="GO:0030632">
    <property type="term" value="P:D-alanine biosynthetic process"/>
    <property type="evidence" value="ECO:0007669"/>
    <property type="project" value="UniProtKB-UniRule"/>
</dbReference>
<evidence type="ECO:0000313" key="10">
    <source>
        <dbReference type="Proteomes" id="UP000621454"/>
    </source>
</evidence>
<dbReference type="Proteomes" id="UP000621454">
    <property type="component" value="Unassembled WGS sequence"/>
</dbReference>
<feature type="binding site" evidence="4 6">
    <location>
        <position position="308"/>
    </location>
    <ligand>
        <name>substrate</name>
    </ligand>
</feature>
<protein>
    <recommendedName>
        <fullName evidence="4">Alanine racemase</fullName>
        <ecNumber evidence="4">5.1.1.1</ecNumber>
    </recommendedName>
</protein>
<evidence type="ECO:0000256" key="6">
    <source>
        <dbReference type="PIRSR" id="PIRSR600821-52"/>
    </source>
</evidence>
<dbReference type="InterPro" id="IPR020622">
    <property type="entry name" value="Ala_racemase_pyridoxalP-BS"/>
</dbReference>
<evidence type="ECO:0000256" key="4">
    <source>
        <dbReference type="HAMAP-Rule" id="MF_01201"/>
    </source>
</evidence>
<dbReference type="NCBIfam" id="TIGR00492">
    <property type="entry name" value="alr"/>
    <property type="match status" value="1"/>
</dbReference>
<keyword evidence="10" id="KW-1185">Reference proteome</keyword>
<comment type="catalytic activity">
    <reaction evidence="4">
        <text>L-alanine = D-alanine</text>
        <dbReference type="Rhea" id="RHEA:20249"/>
        <dbReference type="ChEBI" id="CHEBI:57416"/>
        <dbReference type="ChEBI" id="CHEBI:57972"/>
        <dbReference type="EC" id="5.1.1.1"/>
    </reaction>
</comment>
<dbReference type="HAMAP" id="MF_01201">
    <property type="entry name" value="Ala_racemase"/>
    <property type="match status" value="1"/>
</dbReference>
<dbReference type="SUPFAM" id="SSF51419">
    <property type="entry name" value="PLP-binding barrel"/>
    <property type="match status" value="1"/>
</dbReference>
<comment type="cofactor">
    <cofactor evidence="1 4 5">
        <name>pyridoxal 5'-phosphate</name>
        <dbReference type="ChEBI" id="CHEBI:597326"/>
    </cofactor>
</comment>
<dbReference type="AlphaFoldDB" id="A0A916STP6"/>
<organism evidence="9 10">
    <name type="scientific">Gordonia jinhuaensis</name>
    <dbReference type="NCBI Taxonomy" id="1517702"/>
    <lineage>
        <taxon>Bacteria</taxon>
        <taxon>Bacillati</taxon>
        <taxon>Actinomycetota</taxon>
        <taxon>Actinomycetes</taxon>
        <taxon>Mycobacteriales</taxon>
        <taxon>Gordoniaceae</taxon>
        <taxon>Gordonia</taxon>
    </lineage>
</organism>
<dbReference type="PANTHER" id="PTHR30511:SF0">
    <property type="entry name" value="ALANINE RACEMASE, CATABOLIC-RELATED"/>
    <property type="match status" value="1"/>
</dbReference>
<feature type="modified residue" description="N6-(pyridoxal phosphate)lysine" evidence="4 5">
    <location>
        <position position="31"/>
    </location>
</feature>
<evidence type="ECO:0000256" key="3">
    <source>
        <dbReference type="ARBA" id="ARBA00023235"/>
    </source>
</evidence>
<gene>
    <name evidence="9" type="primary">alr</name>
    <name evidence="9" type="ORF">GCM10011489_02030</name>
</gene>
<dbReference type="Pfam" id="PF01168">
    <property type="entry name" value="Ala_racemase_N"/>
    <property type="match status" value="1"/>
</dbReference>
<comment type="caution">
    <text evidence="9">The sequence shown here is derived from an EMBL/GenBank/DDBJ whole genome shotgun (WGS) entry which is preliminary data.</text>
</comment>
<evidence type="ECO:0000313" key="9">
    <source>
        <dbReference type="EMBL" id="GGB17524.1"/>
    </source>
</evidence>
<dbReference type="InterPro" id="IPR011079">
    <property type="entry name" value="Ala_racemase_C"/>
</dbReference>
<comment type="function">
    <text evidence="4">Catalyzes the interconversion of L-alanine and D-alanine. May also act on other amino acids.</text>
</comment>
<evidence type="ECO:0000256" key="1">
    <source>
        <dbReference type="ARBA" id="ARBA00001933"/>
    </source>
</evidence>
<dbReference type="GO" id="GO:0008784">
    <property type="term" value="F:alanine racemase activity"/>
    <property type="evidence" value="ECO:0007669"/>
    <property type="project" value="UniProtKB-UniRule"/>
</dbReference>
<dbReference type="GO" id="GO:0030170">
    <property type="term" value="F:pyridoxal phosphate binding"/>
    <property type="evidence" value="ECO:0007669"/>
    <property type="project" value="UniProtKB-UniRule"/>
</dbReference>
<dbReference type="InterPro" id="IPR009006">
    <property type="entry name" value="Ala_racemase/Decarboxylase_C"/>
</dbReference>
<feature type="region of interest" description="Disordered" evidence="7">
    <location>
        <begin position="368"/>
        <end position="391"/>
    </location>
</feature>
<dbReference type="InterPro" id="IPR029066">
    <property type="entry name" value="PLP-binding_barrel"/>
</dbReference>
<dbReference type="InterPro" id="IPR000821">
    <property type="entry name" value="Ala_racemase"/>
</dbReference>
<keyword evidence="2 4" id="KW-0663">Pyridoxal phosphate</keyword>
<evidence type="ECO:0000256" key="5">
    <source>
        <dbReference type="PIRSR" id="PIRSR600821-50"/>
    </source>
</evidence>
<feature type="domain" description="Alanine racemase C-terminal" evidence="8">
    <location>
        <begin position="239"/>
        <end position="368"/>
    </location>
</feature>
<comment type="pathway">
    <text evidence="4">Amino-acid biosynthesis; D-alanine biosynthesis; D-alanine from L-alanine: step 1/1.</text>
</comment>